<organism evidence="8 9">
    <name type="scientific">Kingdonia uniflora</name>
    <dbReference type="NCBI Taxonomy" id="39325"/>
    <lineage>
        <taxon>Eukaryota</taxon>
        <taxon>Viridiplantae</taxon>
        <taxon>Streptophyta</taxon>
        <taxon>Embryophyta</taxon>
        <taxon>Tracheophyta</taxon>
        <taxon>Spermatophyta</taxon>
        <taxon>Magnoliopsida</taxon>
        <taxon>Ranunculales</taxon>
        <taxon>Circaeasteraceae</taxon>
        <taxon>Kingdonia</taxon>
    </lineage>
</organism>
<evidence type="ECO:0000313" key="9">
    <source>
        <dbReference type="Proteomes" id="UP000541444"/>
    </source>
</evidence>
<evidence type="ECO:0000256" key="5">
    <source>
        <dbReference type="ARBA" id="ARBA00037847"/>
    </source>
</evidence>
<comment type="subcellular location">
    <subcellularLocation>
        <location evidence="5">Endomembrane system</location>
        <topology evidence="5">Single-pass membrane protein</topology>
    </subcellularLocation>
    <subcellularLocation>
        <location evidence="1 6">Membrane</location>
        <topology evidence="1 6">Single-pass type II membrane protein</topology>
    </subcellularLocation>
</comment>
<dbReference type="InterPro" id="IPR004159">
    <property type="entry name" value="Put_SAM_MeTrfase"/>
</dbReference>
<feature type="domain" description="Helicase ATP-binding" evidence="7">
    <location>
        <begin position="36"/>
        <end position="133"/>
    </location>
</feature>
<protein>
    <recommendedName>
        <fullName evidence="6">Methyltransferase</fullName>
        <ecNumber evidence="6">2.1.1.-</ecNumber>
    </recommendedName>
</protein>
<dbReference type="OrthoDB" id="409977at2759"/>
<name>A0A7J7MC57_9MAGN</name>
<evidence type="ECO:0000256" key="4">
    <source>
        <dbReference type="ARBA" id="ARBA00022968"/>
    </source>
</evidence>
<gene>
    <name evidence="8" type="ORF">GIB67_035517</name>
</gene>
<dbReference type="GO" id="GO:0005802">
    <property type="term" value="C:trans-Golgi network"/>
    <property type="evidence" value="ECO:0007669"/>
    <property type="project" value="TreeGrafter"/>
</dbReference>
<dbReference type="Proteomes" id="UP000541444">
    <property type="component" value="Unassembled WGS sequence"/>
</dbReference>
<comment type="caution">
    <text evidence="8">The sequence shown here is derived from an EMBL/GenBank/DDBJ whole genome shotgun (WGS) entry which is preliminary data.</text>
</comment>
<evidence type="ECO:0000256" key="2">
    <source>
        <dbReference type="ARBA" id="ARBA00008361"/>
    </source>
</evidence>
<dbReference type="GO" id="GO:0008168">
    <property type="term" value="F:methyltransferase activity"/>
    <property type="evidence" value="ECO:0007669"/>
    <property type="project" value="UniProtKB-UniRule"/>
</dbReference>
<dbReference type="InterPro" id="IPR014001">
    <property type="entry name" value="Helicase_ATP-bd"/>
</dbReference>
<evidence type="ECO:0000259" key="7">
    <source>
        <dbReference type="PROSITE" id="PS51192"/>
    </source>
</evidence>
<evidence type="ECO:0000313" key="8">
    <source>
        <dbReference type="EMBL" id="KAF6152449.1"/>
    </source>
</evidence>
<dbReference type="PROSITE" id="PS51192">
    <property type="entry name" value="HELICASE_ATP_BIND_1"/>
    <property type="match status" value="1"/>
</dbReference>
<proteinExistence type="inferred from homology"/>
<dbReference type="InterPro" id="IPR027417">
    <property type="entry name" value="P-loop_NTPase"/>
</dbReference>
<dbReference type="InterPro" id="IPR029063">
    <property type="entry name" value="SAM-dependent_MTases_sf"/>
</dbReference>
<accession>A0A7J7MC57</accession>
<keyword evidence="6" id="KW-0325">Glycoprotein</keyword>
<dbReference type="EC" id="2.1.1.-" evidence="6"/>
<sequence>MNTNDVDVDDDDEEEQAKDCPLMFLQRPVMPQRPILLRTGISIPLITAIYDYDMRFELRAGVNIVVVTPGRFIDHLQQGNTSISKIFFVVLDEVDIMLDMGFEPQIKEALLSGPFLRFIFFPCSGKDVESVHLEQSTWMDTNERSFYDCGVLPYDLLGAHLYRLLKPGGYFAYSSPEAYAQDEEDLKIWREMSTLEERMCWKIAVKRNKTVIRAKPLTNECYEEREPGTQPPVCRSDDDPDVAWEVPMEACITPYSDLGVYIKYGAFLGCMKSPSRISSI</sequence>
<dbReference type="GO" id="GO:0005768">
    <property type="term" value="C:endosome"/>
    <property type="evidence" value="ECO:0007669"/>
    <property type="project" value="TreeGrafter"/>
</dbReference>
<comment type="similarity">
    <text evidence="2 6">Belongs to the methyltransferase superfamily.</text>
</comment>
<dbReference type="Pfam" id="PF00270">
    <property type="entry name" value="DEAD"/>
    <property type="match status" value="1"/>
</dbReference>
<dbReference type="SUPFAM" id="SSF52540">
    <property type="entry name" value="P-loop containing nucleoside triphosphate hydrolases"/>
    <property type="match status" value="1"/>
</dbReference>
<dbReference type="GO" id="GO:0005524">
    <property type="term" value="F:ATP binding"/>
    <property type="evidence" value="ECO:0007669"/>
    <property type="project" value="InterPro"/>
</dbReference>
<dbReference type="GO" id="GO:0003676">
    <property type="term" value="F:nucleic acid binding"/>
    <property type="evidence" value="ECO:0007669"/>
    <property type="project" value="InterPro"/>
</dbReference>
<dbReference type="PANTHER" id="PTHR10108:SF1120">
    <property type="entry name" value="METHYLTRANSFERASE PMT8-RELATED"/>
    <property type="match status" value="1"/>
</dbReference>
<keyword evidence="4 6" id="KW-0812">Transmembrane</keyword>
<dbReference type="InterPro" id="IPR011545">
    <property type="entry name" value="DEAD/DEAH_box_helicase_dom"/>
</dbReference>
<dbReference type="Gene3D" id="3.40.50.300">
    <property type="entry name" value="P-loop containing nucleotide triphosphate hydrolases"/>
    <property type="match status" value="1"/>
</dbReference>
<keyword evidence="4 6" id="KW-0735">Signal-anchor</keyword>
<reference evidence="8 9" key="1">
    <citation type="journal article" date="2020" name="IScience">
        <title>Genome Sequencing of the Endangered Kingdonia uniflora (Circaeasteraceae, Ranunculales) Reveals Potential Mechanisms of Evolutionary Specialization.</title>
        <authorList>
            <person name="Sun Y."/>
            <person name="Deng T."/>
            <person name="Zhang A."/>
            <person name="Moore M.J."/>
            <person name="Landis J.B."/>
            <person name="Lin N."/>
            <person name="Zhang H."/>
            <person name="Zhang X."/>
            <person name="Huang J."/>
            <person name="Zhang X."/>
            <person name="Sun H."/>
            <person name="Wang H."/>
        </authorList>
    </citation>
    <scope>NUCLEOTIDE SEQUENCE [LARGE SCALE GENOMIC DNA]</scope>
    <source>
        <strain evidence="8">TB1705</strain>
        <tissue evidence="8">Leaf</tissue>
    </source>
</reference>
<dbReference type="GO" id="GO:0032259">
    <property type="term" value="P:methylation"/>
    <property type="evidence" value="ECO:0007669"/>
    <property type="project" value="UniProtKB-KW"/>
</dbReference>
<dbReference type="AlphaFoldDB" id="A0A7J7MC57"/>
<dbReference type="SUPFAM" id="SSF53335">
    <property type="entry name" value="S-adenosyl-L-methionine-dependent methyltransferases"/>
    <property type="match status" value="1"/>
</dbReference>
<keyword evidence="6" id="KW-0808">Transferase</keyword>
<dbReference type="EMBL" id="JACGCM010001629">
    <property type="protein sequence ID" value="KAF6152449.1"/>
    <property type="molecule type" value="Genomic_DNA"/>
</dbReference>
<dbReference type="GO" id="GO:0016020">
    <property type="term" value="C:membrane"/>
    <property type="evidence" value="ECO:0007669"/>
    <property type="project" value="UniProtKB-SubCell"/>
</dbReference>
<keyword evidence="9" id="KW-1185">Reference proteome</keyword>
<evidence type="ECO:0000256" key="6">
    <source>
        <dbReference type="RuleBase" id="RU366043"/>
    </source>
</evidence>
<dbReference type="PANTHER" id="PTHR10108">
    <property type="entry name" value="SAM-DEPENDENT METHYLTRANSFERASE"/>
    <property type="match status" value="1"/>
</dbReference>
<evidence type="ECO:0000256" key="3">
    <source>
        <dbReference type="ARBA" id="ARBA00022603"/>
    </source>
</evidence>
<keyword evidence="3 6" id="KW-0489">Methyltransferase</keyword>
<dbReference type="Pfam" id="PF03141">
    <property type="entry name" value="Methyltransf_29"/>
    <property type="match status" value="1"/>
</dbReference>
<evidence type="ECO:0000256" key="1">
    <source>
        <dbReference type="ARBA" id="ARBA00004606"/>
    </source>
</evidence>